<feature type="region of interest" description="Disordered" evidence="5">
    <location>
        <begin position="1"/>
        <end position="31"/>
    </location>
</feature>
<feature type="transmembrane region" description="Helical" evidence="6">
    <location>
        <begin position="125"/>
        <end position="146"/>
    </location>
</feature>
<sequence length="702" mass="76727">MTSEKEREFDAAAAHAEADASDAANDGGKGTASPAATGAIPRGKDVFGTVWLVLCCVFMLTMLASGFNFFPLVGLVLSLVASVAFVVRTAKDRPAGLYLWVSFLVIYGGTFLYFLIWGADSFGKRLWWNLVLIAGPVLLAVAFVFLRKVFKGKALKAAAFVTLALMIATTGIYALFMNLRARPAVDRMWEGHDAYLSSVASAKRGASPNVLIVLMDDMAYADISAYSYLTGKTPTINTPNIDSIAENGVIMENFYAASPVCSPSRFSMLTGRYSSRGYLDNVVFPTTVESTPWSPTHFLNPYQFLYNVDGILGDEITFAEVLQAAGYDTACIGKWNLGDYGEYLPTEQGFDYFYGSYYVNDMTPYNWVRDTGGGYPGGASHEEVRSHAENLDQSESTRLFTDEVLGFLSSSAESGNQFCAFYTSPWPHYPIFSDNNGGGKGDTSDDSYIDCIEEFDRELGRILDYLKTTPDARNGGTLYDNTIVIFTSDNGPGREGAAGALRGRKNTTFEGGMKVPCIASYPAGGVGGSANSSVTVTETDGTSRTSPTLRVTSSSMNFDVFTTVLSLCGIKNDDGSVYLPSDRITDGADLSALWKGETDPDASVHEALFYQKKGKVQAVQLVKVPVETENGTEYYDFKYFDRVQTENSAFIDQYYNNYLFNLDTDPIEGYNVSMVYPEVADKLAAALEAFRREMKTNRRGII</sequence>
<keyword evidence="6" id="KW-1133">Transmembrane helix</keyword>
<feature type="compositionally biased region" description="Basic and acidic residues" evidence="5">
    <location>
        <begin position="1"/>
        <end position="10"/>
    </location>
</feature>
<protein>
    <submittedName>
        <fullName evidence="8">Sulfatase-like hydrolase/transferase</fullName>
    </submittedName>
</protein>
<keyword evidence="6" id="KW-0472">Membrane</keyword>
<dbReference type="Pfam" id="PF00884">
    <property type="entry name" value="Sulfatase"/>
    <property type="match status" value="1"/>
</dbReference>
<keyword evidence="3 8" id="KW-0378">Hydrolase</keyword>
<feature type="compositionally biased region" description="Low complexity" evidence="5">
    <location>
        <begin position="11"/>
        <end position="26"/>
    </location>
</feature>
<evidence type="ECO:0000256" key="1">
    <source>
        <dbReference type="ARBA" id="ARBA00008779"/>
    </source>
</evidence>
<dbReference type="SUPFAM" id="SSF53649">
    <property type="entry name" value="Alkaline phosphatase-like"/>
    <property type="match status" value="1"/>
</dbReference>
<name>A0A9D1L193_9FIRM</name>
<dbReference type="InterPro" id="IPR000917">
    <property type="entry name" value="Sulfatase_N"/>
</dbReference>
<feature type="transmembrane region" description="Helical" evidence="6">
    <location>
        <begin position="97"/>
        <end position="119"/>
    </location>
</feature>
<evidence type="ECO:0000256" key="6">
    <source>
        <dbReference type="SAM" id="Phobius"/>
    </source>
</evidence>
<dbReference type="GO" id="GO:0004065">
    <property type="term" value="F:arylsulfatase activity"/>
    <property type="evidence" value="ECO:0007669"/>
    <property type="project" value="TreeGrafter"/>
</dbReference>
<comment type="caution">
    <text evidence="8">The sequence shown here is derived from an EMBL/GenBank/DDBJ whole genome shotgun (WGS) entry which is preliminary data.</text>
</comment>
<evidence type="ECO:0000256" key="3">
    <source>
        <dbReference type="ARBA" id="ARBA00022801"/>
    </source>
</evidence>
<dbReference type="InterPro" id="IPR050738">
    <property type="entry name" value="Sulfatase"/>
</dbReference>
<keyword evidence="6" id="KW-0812">Transmembrane</keyword>
<feature type="compositionally biased region" description="Polar residues" evidence="5">
    <location>
        <begin position="538"/>
        <end position="548"/>
    </location>
</feature>
<feature type="transmembrane region" description="Helical" evidence="6">
    <location>
        <begin position="46"/>
        <end position="63"/>
    </location>
</feature>
<keyword evidence="4" id="KW-0106">Calcium</keyword>
<evidence type="ECO:0000313" key="9">
    <source>
        <dbReference type="Proteomes" id="UP000824088"/>
    </source>
</evidence>
<evidence type="ECO:0000256" key="5">
    <source>
        <dbReference type="SAM" id="MobiDB-lite"/>
    </source>
</evidence>
<evidence type="ECO:0000256" key="2">
    <source>
        <dbReference type="ARBA" id="ARBA00022723"/>
    </source>
</evidence>
<comment type="similarity">
    <text evidence="1">Belongs to the sulfatase family.</text>
</comment>
<proteinExistence type="inferred from homology"/>
<evidence type="ECO:0000313" key="8">
    <source>
        <dbReference type="EMBL" id="HIU21234.1"/>
    </source>
</evidence>
<keyword evidence="2" id="KW-0479">Metal-binding</keyword>
<evidence type="ECO:0000259" key="7">
    <source>
        <dbReference type="Pfam" id="PF00884"/>
    </source>
</evidence>
<feature type="transmembrane region" description="Helical" evidence="6">
    <location>
        <begin position="69"/>
        <end position="90"/>
    </location>
</feature>
<dbReference type="PANTHER" id="PTHR42693:SF53">
    <property type="entry name" value="ENDO-4-O-SULFATASE"/>
    <property type="match status" value="1"/>
</dbReference>
<evidence type="ECO:0000256" key="4">
    <source>
        <dbReference type="ARBA" id="ARBA00022837"/>
    </source>
</evidence>
<reference evidence="8" key="2">
    <citation type="journal article" date="2021" name="PeerJ">
        <title>Extensive microbial diversity within the chicken gut microbiome revealed by metagenomics and culture.</title>
        <authorList>
            <person name="Gilroy R."/>
            <person name="Ravi A."/>
            <person name="Getino M."/>
            <person name="Pursley I."/>
            <person name="Horton D.L."/>
            <person name="Alikhan N.F."/>
            <person name="Baker D."/>
            <person name="Gharbi K."/>
            <person name="Hall N."/>
            <person name="Watson M."/>
            <person name="Adriaenssens E.M."/>
            <person name="Foster-Nyarko E."/>
            <person name="Jarju S."/>
            <person name="Secka A."/>
            <person name="Antonio M."/>
            <person name="Oren A."/>
            <person name="Chaudhuri R.R."/>
            <person name="La Ragione R."/>
            <person name="Hildebrand F."/>
            <person name="Pallen M.J."/>
        </authorList>
    </citation>
    <scope>NUCLEOTIDE SEQUENCE</scope>
    <source>
        <strain evidence="8">1063</strain>
    </source>
</reference>
<dbReference type="Gene3D" id="3.40.720.10">
    <property type="entry name" value="Alkaline Phosphatase, subunit A"/>
    <property type="match status" value="1"/>
</dbReference>
<gene>
    <name evidence="8" type="ORF">IAD51_03205</name>
</gene>
<accession>A0A9D1L193</accession>
<feature type="region of interest" description="Disordered" evidence="5">
    <location>
        <begin position="529"/>
        <end position="548"/>
    </location>
</feature>
<dbReference type="InterPro" id="IPR017850">
    <property type="entry name" value="Alkaline_phosphatase_core_sf"/>
</dbReference>
<organism evidence="8 9">
    <name type="scientific">Candidatus Limadaptatus stercorigallinarum</name>
    <dbReference type="NCBI Taxonomy" id="2840845"/>
    <lineage>
        <taxon>Bacteria</taxon>
        <taxon>Bacillati</taxon>
        <taxon>Bacillota</taxon>
        <taxon>Clostridia</taxon>
        <taxon>Eubacteriales</taxon>
        <taxon>Candidatus Limadaptatus</taxon>
    </lineage>
</organism>
<dbReference type="AlphaFoldDB" id="A0A9D1L193"/>
<dbReference type="PROSITE" id="PS00523">
    <property type="entry name" value="SULFATASE_1"/>
    <property type="match status" value="1"/>
</dbReference>
<dbReference type="PANTHER" id="PTHR42693">
    <property type="entry name" value="ARYLSULFATASE FAMILY MEMBER"/>
    <property type="match status" value="1"/>
</dbReference>
<dbReference type="GO" id="GO:0046872">
    <property type="term" value="F:metal ion binding"/>
    <property type="evidence" value="ECO:0007669"/>
    <property type="project" value="UniProtKB-KW"/>
</dbReference>
<dbReference type="InterPro" id="IPR024607">
    <property type="entry name" value="Sulfatase_CS"/>
</dbReference>
<feature type="transmembrane region" description="Helical" evidence="6">
    <location>
        <begin position="158"/>
        <end position="176"/>
    </location>
</feature>
<dbReference type="EMBL" id="DVMN01000055">
    <property type="protein sequence ID" value="HIU21234.1"/>
    <property type="molecule type" value="Genomic_DNA"/>
</dbReference>
<feature type="domain" description="Sulfatase N-terminal" evidence="7">
    <location>
        <begin position="208"/>
        <end position="570"/>
    </location>
</feature>
<dbReference type="Proteomes" id="UP000824088">
    <property type="component" value="Unassembled WGS sequence"/>
</dbReference>
<reference evidence="8" key="1">
    <citation type="submission" date="2020-10" db="EMBL/GenBank/DDBJ databases">
        <authorList>
            <person name="Gilroy R."/>
        </authorList>
    </citation>
    <scope>NUCLEOTIDE SEQUENCE</scope>
    <source>
        <strain evidence="8">1063</strain>
    </source>
</reference>